<proteinExistence type="predicted"/>
<gene>
    <name evidence="1" type="ORF">H4Bulk46757_000003</name>
</gene>
<protein>
    <recommendedName>
        <fullName evidence="2">Maturation</fullName>
    </recommendedName>
</protein>
<evidence type="ECO:0008006" key="2">
    <source>
        <dbReference type="Google" id="ProtNLM"/>
    </source>
</evidence>
<evidence type="ECO:0000313" key="1">
    <source>
        <dbReference type="EMBL" id="QDH91110.1"/>
    </source>
</evidence>
<reference evidence="1" key="1">
    <citation type="submission" date="2019-05" db="EMBL/GenBank/DDBJ databases">
        <title>Metatranscriptomic reconstruction reveals RNA viruses with the potential to shape carbon cycling in soil.</title>
        <authorList>
            <person name="Starr E.P."/>
            <person name="Nuccio E."/>
            <person name="Pett-Ridge J."/>
            <person name="Banfield J.F."/>
            <person name="Firestone M.K."/>
        </authorList>
    </citation>
    <scope>NUCLEOTIDE SEQUENCE</scope>
    <source>
        <strain evidence="1">H4_Bulk_46_scaffold_757</strain>
    </source>
</reference>
<accession>A0A514DBY5</accession>
<organism evidence="1">
    <name type="scientific">Leviviridae sp</name>
    <dbReference type="NCBI Taxonomy" id="2027243"/>
    <lineage>
        <taxon>Viruses</taxon>
        <taxon>Riboviria</taxon>
        <taxon>Orthornavirae</taxon>
        <taxon>Lenarviricota</taxon>
        <taxon>Leviviricetes</taxon>
        <taxon>Norzivirales</taxon>
        <taxon>Fiersviridae</taxon>
    </lineage>
</organism>
<name>A0A514DBY5_9VIRU</name>
<sequence length="446" mass="49921">MPYYKEGKVNEWLMSRWINGTTQTIQSPFIKSMVEMTSYRSSGPKMPYSEFVPDHLADPYAYFLNTNRDRKFDQALKARGLESWILPEDSGHSLYLRKREFIGTPYSGFLTRSGQTIGIENGVLYPLGYTGALWDDLVPADYKNVAQQLYVSAAPKSEMFDLANFLGELREGLPHVVSSLMRDKANVFRGLGSDYLNVQFGWIPFVNDLINAGLALKTATEALINPSRIVRRHRQRKPLLTSSEVTATSARMKTLYVTPARWMASQIGFPFTGDWSGLSFGNNLGGSHYVGTVTKVERWFDGEFVQLPKVGFDPDDYFSRLDQLINLKLTPEVLWNLAPWSWLVDWHLRIGDSIASNLLVADDRVHSVYAYAMQRTTKSEFLSSKGITPASGYSYSGPSDWGAVLRTGIKQRVRANPYGFTAGGADALNNSQIAILAALGLTKVGR</sequence>
<dbReference type="EMBL" id="MN036013">
    <property type="protein sequence ID" value="QDH91110.1"/>
    <property type="molecule type" value="Genomic_RNA"/>
</dbReference>